<name>A0ABQ2RT22_9DEIO</name>
<reference evidence="2" key="1">
    <citation type="journal article" date="2019" name="Int. J. Syst. Evol. Microbiol.">
        <title>The Global Catalogue of Microorganisms (GCM) 10K type strain sequencing project: providing services to taxonomists for standard genome sequencing and annotation.</title>
        <authorList>
            <consortium name="The Broad Institute Genomics Platform"/>
            <consortium name="The Broad Institute Genome Sequencing Center for Infectious Disease"/>
            <person name="Wu L."/>
            <person name="Ma J."/>
        </authorList>
    </citation>
    <scope>NUCLEOTIDE SEQUENCE [LARGE SCALE GENOMIC DNA]</scope>
    <source>
        <strain evidence="2">JCM 31404</strain>
    </source>
</reference>
<sequence length="66" mass="7661">MPDRLQDLYEFERELREAIAEGGPDSPNRAIWLQARRNVLAQMQLHRREYSAKQPLPLTLADRSAA</sequence>
<evidence type="ECO:0000313" key="2">
    <source>
        <dbReference type="Proteomes" id="UP000634308"/>
    </source>
</evidence>
<protein>
    <submittedName>
        <fullName evidence="1">Uncharacterized protein</fullName>
    </submittedName>
</protein>
<proteinExistence type="predicted"/>
<accession>A0ABQ2RT22</accession>
<comment type="caution">
    <text evidence="1">The sequence shown here is derived from an EMBL/GenBank/DDBJ whole genome shotgun (WGS) entry which is preliminary data.</text>
</comment>
<evidence type="ECO:0000313" key="1">
    <source>
        <dbReference type="EMBL" id="GGR62632.1"/>
    </source>
</evidence>
<dbReference type="RefSeq" id="WP_189065406.1">
    <property type="nucleotide sequence ID" value="NZ_BMQM01000017.1"/>
</dbReference>
<dbReference type="EMBL" id="BMQM01000017">
    <property type="protein sequence ID" value="GGR62632.1"/>
    <property type="molecule type" value="Genomic_DNA"/>
</dbReference>
<organism evidence="1 2">
    <name type="scientific">Deinococcus seoulensis</name>
    <dbReference type="NCBI Taxonomy" id="1837379"/>
    <lineage>
        <taxon>Bacteria</taxon>
        <taxon>Thermotogati</taxon>
        <taxon>Deinococcota</taxon>
        <taxon>Deinococci</taxon>
        <taxon>Deinococcales</taxon>
        <taxon>Deinococcaceae</taxon>
        <taxon>Deinococcus</taxon>
    </lineage>
</organism>
<keyword evidence="2" id="KW-1185">Reference proteome</keyword>
<gene>
    <name evidence="1" type="ORF">GCM10008959_25830</name>
</gene>
<dbReference type="Proteomes" id="UP000634308">
    <property type="component" value="Unassembled WGS sequence"/>
</dbReference>